<name>A0AA86Q8V5_9EUKA</name>
<reference evidence="1" key="1">
    <citation type="submission" date="2023-06" db="EMBL/GenBank/DDBJ databases">
        <authorList>
            <person name="Kurt Z."/>
        </authorList>
    </citation>
    <scope>NUCLEOTIDE SEQUENCE</scope>
</reference>
<evidence type="ECO:0000313" key="2">
    <source>
        <dbReference type="EMBL" id="CAL6043047.1"/>
    </source>
</evidence>
<dbReference type="EMBL" id="CAXDID020000155">
    <property type="protein sequence ID" value="CAL6043047.1"/>
    <property type="molecule type" value="Genomic_DNA"/>
</dbReference>
<dbReference type="AlphaFoldDB" id="A0AA86Q8V5"/>
<evidence type="ECO:0000313" key="1">
    <source>
        <dbReference type="EMBL" id="CAI9947885.1"/>
    </source>
</evidence>
<sequence>MNKQLPRVLSKIHCLSYEIDNNLNNKTTDFTTINYELDQLAFNSIKQSIQNEIDNLEKINIDLVDYALIIDHHNSSCLKIYNNQQKIVSYIQKCLMIDIQLPCKLAK</sequence>
<proteinExistence type="predicted"/>
<reference evidence="2 3" key="2">
    <citation type="submission" date="2024-07" db="EMBL/GenBank/DDBJ databases">
        <authorList>
            <person name="Akdeniz Z."/>
        </authorList>
    </citation>
    <scope>NUCLEOTIDE SEQUENCE [LARGE SCALE GENOMIC DNA]</scope>
</reference>
<gene>
    <name evidence="1" type="ORF">HINF_LOCUS35530</name>
    <name evidence="2" type="ORF">HINF_LOCUS39887</name>
</gene>
<keyword evidence="3" id="KW-1185">Reference proteome</keyword>
<accession>A0AA86Q8V5</accession>
<comment type="caution">
    <text evidence="1">The sequence shown here is derived from an EMBL/GenBank/DDBJ whole genome shotgun (WGS) entry which is preliminary data.</text>
</comment>
<organism evidence="1">
    <name type="scientific">Hexamita inflata</name>
    <dbReference type="NCBI Taxonomy" id="28002"/>
    <lineage>
        <taxon>Eukaryota</taxon>
        <taxon>Metamonada</taxon>
        <taxon>Diplomonadida</taxon>
        <taxon>Hexamitidae</taxon>
        <taxon>Hexamitinae</taxon>
        <taxon>Hexamita</taxon>
    </lineage>
</organism>
<dbReference type="EMBL" id="CATOUU010000782">
    <property type="protein sequence ID" value="CAI9947885.1"/>
    <property type="molecule type" value="Genomic_DNA"/>
</dbReference>
<dbReference type="Proteomes" id="UP001642409">
    <property type="component" value="Unassembled WGS sequence"/>
</dbReference>
<protein>
    <submittedName>
        <fullName evidence="2">Hypothetical_protein</fullName>
    </submittedName>
</protein>
<evidence type="ECO:0000313" key="3">
    <source>
        <dbReference type="Proteomes" id="UP001642409"/>
    </source>
</evidence>